<dbReference type="InterPro" id="IPR036388">
    <property type="entry name" value="WH-like_DNA-bd_sf"/>
</dbReference>
<organism evidence="4 5">
    <name type="scientific">Variovorax gossypii</name>
    <dbReference type="NCBI Taxonomy" id="1679495"/>
    <lineage>
        <taxon>Bacteria</taxon>
        <taxon>Pseudomonadati</taxon>
        <taxon>Pseudomonadota</taxon>
        <taxon>Betaproteobacteria</taxon>
        <taxon>Burkholderiales</taxon>
        <taxon>Comamonadaceae</taxon>
        <taxon>Variovorax</taxon>
    </lineage>
</organism>
<dbReference type="Gene3D" id="1.10.10.10">
    <property type="entry name" value="Winged helix-like DNA-binding domain superfamily/Winged helix DNA-binding domain"/>
    <property type="match status" value="1"/>
</dbReference>
<name>A0A431TIS7_9BURK</name>
<evidence type="ECO:0000313" key="4">
    <source>
        <dbReference type="EMBL" id="RTQ32952.1"/>
    </source>
</evidence>
<dbReference type="GO" id="GO:0003677">
    <property type="term" value="F:DNA binding"/>
    <property type="evidence" value="ECO:0007669"/>
    <property type="project" value="UniProtKB-UniRule"/>
</dbReference>
<comment type="caution">
    <text evidence="4">The sequence shown here is derived from an EMBL/GenBank/DDBJ whole genome shotgun (WGS) entry which is preliminary data.</text>
</comment>
<dbReference type="OrthoDB" id="8859251at2"/>
<dbReference type="CDD" id="cd00383">
    <property type="entry name" value="trans_reg_C"/>
    <property type="match status" value="1"/>
</dbReference>
<accession>A0A431TIS7</accession>
<feature type="DNA-binding region" description="OmpR/PhoB-type" evidence="2">
    <location>
        <begin position="141"/>
        <end position="241"/>
    </location>
</feature>
<dbReference type="InterPro" id="IPR001867">
    <property type="entry name" value="OmpR/PhoB-type_DNA-bd"/>
</dbReference>
<keyword evidence="1 2" id="KW-0238">DNA-binding</keyword>
<dbReference type="EMBL" id="RXOE01000005">
    <property type="protein sequence ID" value="RTQ32952.1"/>
    <property type="molecule type" value="Genomic_DNA"/>
</dbReference>
<dbReference type="AlphaFoldDB" id="A0A431TIS7"/>
<dbReference type="InterPro" id="IPR016032">
    <property type="entry name" value="Sig_transdc_resp-reg_C-effctor"/>
</dbReference>
<proteinExistence type="predicted"/>
<dbReference type="SMART" id="SM00862">
    <property type="entry name" value="Trans_reg_C"/>
    <property type="match status" value="1"/>
</dbReference>
<sequence length="265" mass="28722">MSFDTVGALPLALLCAKESQGPSLHDRLQQMGHECLAFAEADEVLVALGGGRRFALLLVSQHDEALHSGLIAVSKVLGMPVLLTVADGHWELLSPKGNDTAPAGMLAADVSRMSNDELDWLACALARPRRDGTPMALGHAHGATAWGDYRFHEDRHVVQFRNDEIQLQPRQFAFALQAFRNLGRVLAREWLWNALWGAATRRDGNRALDACASSVRRKLGLHGEHGFLLRSVYGQGYQLVAMQRHGSCVTTVTAAAARSEAAAAA</sequence>
<dbReference type="PROSITE" id="PS51755">
    <property type="entry name" value="OMPR_PHOB"/>
    <property type="match status" value="1"/>
</dbReference>
<dbReference type="SUPFAM" id="SSF46894">
    <property type="entry name" value="C-terminal effector domain of the bipartite response regulators"/>
    <property type="match status" value="1"/>
</dbReference>
<reference evidence="4 5" key="1">
    <citation type="submission" date="2018-12" db="EMBL/GenBank/DDBJ databases">
        <title>The genome of Variovorax gossypii DSM 100435.</title>
        <authorList>
            <person name="Gao J."/>
            <person name="Sun J."/>
        </authorList>
    </citation>
    <scope>NUCLEOTIDE SEQUENCE [LARGE SCALE GENOMIC DNA]</scope>
    <source>
        <strain evidence="4 5">DSM 100435</strain>
    </source>
</reference>
<dbReference type="Proteomes" id="UP000267418">
    <property type="component" value="Unassembled WGS sequence"/>
</dbReference>
<evidence type="ECO:0000259" key="3">
    <source>
        <dbReference type="PROSITE" id="PS51755"/>
    </source>
</evidence>
<evidence type="ECO:0000313" key="5">
    <source>
        <dbReference type="Proteomes" id="UP000267418"/>
    </source>
</evidence>
<keyword evidence="5" id="KW-1185">Reference proteome</keyword>
<evidence type="ECO:0000256" key="2">
    <source>
        <dbReference type="PROSITE-ProRule" id="PRU01091"/>
    </source>
</evidence>
<feature type="domain" description="OmpR/PhoB-type" evidence="3">
    <location>
        <begin position="141"/>
        <end position="241"/>
    </location>
</feature>
<evidence type="ECO:0000256" key="1">
    <source>
        <dbReference type="ARBA" id="ARBA00023125"/>
    </source>
</evidence>
<dbReference type="Pfam" id="PF00486">
    <property type="entry name" value="Trans_reg_C"/>
    <property type="match status" value="1"/>
</dbReference>
<dbReference type="RefSeq" id="WP_126472208.1">
    <property type="nucleotide sequence ID" value="NZ_RXOE01000005.1"/>
</dbReference>
<dbReference type="GO" id="GO:0000160">
    <property type="term" value="P:phosphorelay signal transduction system"/>
    <property type="evidence" value="ECO:0007669"/>
    <property type="project" value="InterPro"/>
</dbReference>
<protein>
    <submittedName>
        <fullName evidence="4">Response regulator transcription factor</fullName>
    </submittedName>
</protein>
<gene>
    <name evidence="4" type="ORF">EJP69_19845</name>
</gene>
<dbReference type="GO" id="GO:0006355">
    <property type="term" value="P:regulation of DNA-templated transcription"/>
    <property type="evidence" value="ECO:0007669"/>
    <property type="project" value="InterPro"/>
</dbReference>